<dbReference type="NCBIfam" id="TIGR00675">
    <property type="entry name" value="dcm"/>
    <property type="match status" value="1"/>
</dbReference>
<reference evidence="8 9" key="1">
    <citation type="submission" date="2019-05" db="EMBL/GenBank/DDBJ databases">
        <title>Draft genome sequence of Nonomuraea zeae DSM 100528.</title>
        <authorList>
            <person name="Saricaoglu S."/>
            <person name="Isik K."/>
        </authorList>
    </citation>
    <scope>NUCLEOTIDE SEQUENCE [LARGE SCALE GENOMIC DNA]</scope>
    <source>
        <strain evidence="8 9">DSM 100528</strain>
    </source>
</reference>
<evidence type="ECO:0000256" key="6">
    <source>
        <dbReference type="PROSITE-ProRule" id="PRU01016"/>
    </source>
</evidence>
<protein>
    <recommendedName>
        <fullName evidence="1">DNA (cytosine-5-)-methyltransferase</fullName>
        <ecNumber evidence="1">2.1.1.37</ecNumber>
    </recommendedName>
</protein>
<proteinExistence type="inferred from homology"/>
<dbReference type="Pfam" id="PF00145">
    <property type="entry name" value="DNA_methylase"/>
    <property type="match status" value="1"/>
</dbReference>
<dbReference type="PROSITE" id="PS51679">
    <property type="entry name" value="SAM_MT_C5"/>
    <property type="match status" value="1"/>
</dbReference>
<evidence type="ECO:0000256" key="3">
    <source>
        <dbReference type="ARBA" id="ARBA00022679"/>
    </source>
</evidence>
<dbReference type="GO" id="GO:0044027">
    <property type="term" value="P:negative regulation of gene expression via chromosomal CpG island methylation"/>
    <property type="evidence" value="ECO:0007669"/>
    <property type="project" value="TreeGrafter"/>
</dbReference>
<dbReference type="Gene3D" id="3.40.50.150">
    <property type="entry name" value="Vaccinia Virus protein VP39"/>
    <property type="match status" value="1"/>
</dbReference>
<organism evidence="8 9">
    <name type="scientific">Nonomuraea zeae</name>
    <dbReference type="NCBI Taxonomy" id="1642303"/>
    <lineage>
        <taxon>Bacteria</taxon>
        <taxon>Bacillati</taxon>
        <taxon>Actinomycetota</taxon>
        <taxon>Actinomycetes</taxon>
        <taxon>Streptosporangiales</taxon>
        <taxon>Streptosporangiaceae</taxon>
        <taxon>Nonomuraea</taxon>
    </lineage>
</organism>
<comment type="similarity">
    <text evidence="6 7">Belongs to the class I-like SAM-binding methyltransferase superfamily. C5-methyltransferase family.</text>
</comment>
<dbReference type="GO" id="GO:0009307">
    <property type="term" value="P:DNA restriction-modification system"/>
    <property type="evidence" value="ECO:0007669"/>
    <property type="project" value="UniProtKB-KW"/>
</dbReference>
<name>A0A5S4H4H4_9ACTN</name>
<keyword evidence="5" id="KW-0680">Restriction system</keyword>
<evidence type="ECO:0000313" key="9">
    <source>
        <dbReference type="Proteomes" id="UP000306628"/>
    </source>
</evidence>
<keyword evidence="4 6" id="KW-0949">S-adenosyl-L-methionine</keyword>
<comment type="caution">
    <text evidence="8">The sequence shown here is derived from an EMBL/GenBank/DDBJ whole genome shotgun (WGS) entry which is preliminary data.</text>
</comment>
<dbReference type="EC" id="2.1.1.37" evidence="1"/>
<dbReference type="Gene3D" id="3.90.120.10">
    <property type="entry name" value="DNA Methylase, subunit A, domain 2"/>
    <property type="match status" value="1"/>
</dbReference>
<dbReference type="GO" id="GO:0032259">
    <property type="term" value="P:methylation"/>
    <property type="evidence" value="ECO:0007669"/>
    <property type="project" value="UniProtKB-KW"/>
</dbReference>
<dbReference type="OrthoDB" id="9813719at2"/>
<dbReference type="Proteomes" id="UP000306628">
    <property type="component" value="Unassembled WGS sequence"/>
</dbReference>
<evidence type="ECO:0000256" key="4">
    <source>
        <dbReference type="ARBA" id="ARBA00022691"/>
    </source>
</evidence>
<dbReference type="SUPFAM" id="SSF53335">
    <property type="entry name" value="S-adenosyl-L-methionine-dependent methyltransferases"/>
    <property type="match status" value="1"/>
</dbReference>
<evidence type="ECO:0000256" key="5">
    <source>
        <dbReference type="ARBA" id="ARBA00022747"/>
    </source>
</evidence>
<evidence type="ECO:0000313" key="8">
    <source>
        <dbReference type="EMBL" id="TMR39611.1"/>
    </source>
</evidence>
<dbReference type="PANTHER" id="PTHR10629:SF52">
    <property type="entry name" value="DNA (CYTOSINE-5)-METHYLTRANSFERASE 1"/>
    <property type="match status" value="1"/>
</dbReference>
<sequence length="428" mass="46927">MIMGRERLAEMSSRSAAPQRGAGAGVDLGPGAPWAVAEVFAGVGSVAHGFARAAGFEVAYLNDIDPLARDTYRTNFGQHARYDLRDVKDVTAATILEAADGRPMAGLLGCPPCQGWSAAGQRDAGDPRNLLLGDFFRLVTDIKPLFFVMENVPSVCDREELAAALRALAPQYRTWHGVLNAAAYGLPQSRQRTIVIGYRSDTGVIPTPPPPTHAGKRRVWDYRTEQLVRPTPDLLDSLLGAAPRIGVRKAAGHSMRQHYPADLAALADFVTVGDAVGDLDAESPRRVSAYGRRLRGSTSDPQNHRPWGHGRQLIDRMRLVPEGGRPPAEATNQRRYYSQAYTRLHRRGMARTITTNFHNPGSGRFLHYRLPRTLTVREAARLQGFTDDFVFVGHASGQERLVGNAFPPLWAEQIARHVAAELGEALHR</sequence>
<dbReference type="EMBL" id="VCKX01000002">
    <property type="protein sequence ID" value="TMR39611.1"/>
    <property type="molecule type" value="Genomic_DNA"/>
</dbReference>
<dbReference type="InterPro" id="IPR050390">
    <property type="entry name" value="C5-Methyltransferase"/>
</dbReference>
<dbReference type="AlphaFoldDB" id="A0A5S4H4H4"/>
<gene>
    <name evidence="8" type="ORF">ETD85_00945</name>
</gene>
<dbReference type="InterPro" id="IPR029063">
    <property type="entry name" value="SAM-dependent_MTases_sf"/>
</dbReference>
<dbReference type="InterPro" id="IPR001525">
    <property type="entry name" value="C5_MeTfrase"/>
</dbReference>
<dbReference type="PANTHER" id="PTHR10629">
    <property type="entry name" value="CYTOSINE-SPECIFIC METHYLTRANSFERASE"/>
    <property type="match status" value="1"/>
</dbReference>
<evidence type="ECO:0000256" key="1">
    <source>
        <dbReference type="ARBA" id="ARBA00011975"/>
    </source>
</evidence>
<evidence type="ECO:0000256" key="7">
    <source>
        <dbReference type="RuleBase" id="RU000416"/>
    </source>
</evidence>
<keyword evidence="3 6" id="KW-0808">Transferase</keyword>
<keyword evidence="9" id="KW-1185">Reference proteome</keyword>
<feature type="active site" evidence="6">
    <location>
        <position position="113"/>
    </location>
</feature>
<keyword evidence="2 6" id="KW-0489">Methyltransferase</keyword>
<dbReference type="GO" id="GO:0003886">
    <property type="term" value="F:DNA (cytosine-5-)-methyltransferase activity"/>
    <property type="evidence" value="ECO:0007669"/>
    <property type="project" value="UniProtKB-EC"/>
</dbReference>
<evidence type="ECO:0000256" key="2">
    <source>
        <dbReference type="ARBA" id="ARBA00022603"/>
    </source>
</evidence>
<accession>A0A5S4H4H4</accession>
<dbReference type="GO" id="GO:0003677">
    <property type="term" value="F:DNA binding"/>
    <property type="evidence" value="ECO:0007669"/>
    <property type="project" value="TreeGrafter"/>
</dbReference>
<dbReference type="PRINTS" id="PR00105">
    <property type="entry name" value="C5METTRFRASE"/>
</dbReference>